<evidence type="ECO:0000256" key="1">
    <source>
        <dbReference type="SAM" id="MobiDB-lite"/>
    </source>
</evidence>
<evidence type="ECO:0008006" key="5">
    <source>
        <dbReference type="Google" id="ProtNLM"/>
    </source>
</evidence>
<gene>
    <name evidence="3" type="primary">g1742</name>
    <name evidence="3" type="ORF">EsDP_00001742</name>
</gene>
<dbReference type="PANTHER" id="PTHR36587">
    <property type="entry name" value="EXPRESSION SITE-ASSOCIATED GENE 3 (ESAG3)-LIKE PROTEIN"/>
    <property type="match status" value="1"/>
</dbReference>
<feature type="compositionally biased region" description="Low complexity" evidence="1">
    <location>
        <begin position="98"/>
        <end position="111"/>
    </location>
</feature>
<keyword evidence="2" id="KW-0812">Transmembrane</keyword>
<keyword evidence="4" id="KW-1185">Reference proteome</keyword>
<feature type="compositionally biased region" description="Polar residues" evidence="1">
    <location>
        <begin position="69"/>
        <end position="97"/>
    </location>
</feature>
<organism evidence="3 4">
    <name type="scientific">Epichloe bromicola</name>
    <dbReference type="NCBI Taxonomy" id="79588"/>
    <lineage>
        <taxon>Eukaryota</taxon>
        <taxon>Fungi</taxon>
        <taxon>Dikarya</taxon>
        <taxon>Ascomycota</taxon>
        <taxon>Pezizomycotina</taxon>
        <taxon>Sordariomycetes</taxon>
        <taxon>Hypocreomycetidae</taxon>
        <taxon>Hypocreales</taxon>
        <taxon>Clavicipitaceae</taxon>
        <taxon>Epichloe</taxon>
    </lineage>
</organism>
<dbReference type="EMBL" id="BAAFGZ010000041">
    <property type="protein sequence ID" value="GAB0133330.1"/>
    <property type="molecule type" value="Genomic_DNA"/>
</dbReference>
<keyword evidence="2" id="KW-1133">Transmembrane helix</keyword>
<comment type="caution">
    <text evidence="3">The sequence shown here is derived from an EMBL/GenBank/DDBJ whole genome shotgun (WGS) entry which is preliminary data.</text>
</comment>
<keyword evidence="2" id="KW-0472">Membrane</keyword>
<evidence type="ECO:0000313" key="4">
    <source>
        <dbReference type="Proteomes" id="UP001562357"/>
    </source>
</evidence>
<protein>
    <recommendedName>
        <fullName evidence="5">Glycosyltransferase family 34 protein</fullName>
    </recommendedName>
</protein>
<proteinExistence type="predicted"/>
<dbReference type="CDD" id="cd22997">
    <property type="entry name" value="GT_LH"/>
    <property type="match status" value="1"/>
</dbReference>
<dbReference type="PANTHER" id="PTHR36587:SF2">
    <property type="entry name" value="EXPRESSION SITE-ASSOCIATED GENE 3 (ESAG3)-LIKE PROTEIN"/>
    <property type="match status" value="1"/>
</dbReference>
<sequence>MSGLQHGVLDTLWPWKNSHYGSDCQPLRSSISLGMRKLSRASIIFITLCLALLILISYPRTRVELETQGHPQANQTSSVEQQPKNQTLEVEYQQGSAIPNSTPHPNSPTPSHIHVHVPENTASPDVVVHPGPEENVSPIEEQGTIAQPEPASELRRDRRLVLVIPATSPDPDLCKTVVTALALGYPSPIIINWGIDYHAVTKWEGGANLPKIPGFVKYLDAAMHPEAHPDERLEDDDLVLMVDAYDVWFQLPVEVLLKRYHEINKRANDRLRQQWGGKEPMPMQQTIVAASGKNCHPQPDSGSNMHCERLPDSPLRADLYGQDTDKNATRHRDHRPKYINGGVYVGPAGDMRRLFRRASQKMEAGIGQGIHLFSEQGIPGEVLGEQEVWRQWRRTKHAAFGDDDAENLMHRDFEYHFGLDYHQELSIQTFWTDTEDGLFDGAFVSLNNQTVIDQHSAALGISPARLTGVPKDVVAARNPLTGVVESPDWGEMPLYADFFTESVPVIVHHNGFKERRTSWWDQPWFYQKLRHLLALRMATTEQVTAPLAAVDAEGGVDVKYWAPPAEASDRRPRLMVDSARAPLANMEFQDVCQYPDEPVRGPGQHWWDEVFRDAEGPFK</sequence>
<feature type="region of interest" description="Disordered" evidence="1">
    <location>
        <begin position="314"/>
        <end position="339"/>
    </location>
</feature>
<reference evidence="4" key="1">
    <citation type="submission" date="2024-06" db="EMBL/GenBank/DDBJ databases">
        <title>Draft Genome Sequences of Epichloe bromicola Strains Isolated from Elymus ciliaris.</title>
        <authorList>
            <consortium name="Epichloe bromicola genome sequencing consortium"/>
            <person name="Miura A."/>
            <person name="Imano S."/>
            <person name="Ashida A."/>
            <person name="Sato I."/>
            <person name="Chiba S."/>
            <person name="Tanaka A."/>
            <person name="Camagna M."/>
            <person name="Takemoto D."/>
        </authorList>
    </citation>
    <scope>NUCLEOTIDE SEQUENCE [LARGE SCALE GENOMIC DNA]</scope>
    <source>
        <strain evidence="4">DP</strain>
    </source>
</reference>
<evidence type="ECO:0000313" key="3">
    <source>
        <dbReference type="EMBL" id="GAB0133330.1"/>
    </source>
</evidence>
<feature type="transmembrane region" description="Helical" evidence="2">
    <location>
        <begin position="38"/>
        <end position="58"/>
    </location>
</feature>
<dbReference type="Proteomes" id="UP001562357">
    <property type="component" value="Unassembled WGS sequence"/>
</dbReference>
<accession>A0ABQ0CIQ5</accession>
<feature type="region of interest" description="Disordered" evidence="1">
    <location>
        <begin position="68"/>
        <end position="111"/>
    </location>
</feature>
<name>A0ABQ0CIQ5_9HYPO</name>
<evidence type="ECO:0000256" key="2">
    <source>
        <dbReference type="SAM" id="Phobius"/>
    </source>
</evidence>